<dbReference type="Proteomes" id="UP001320876">
    <property type="component" value="Unassembled WGS sequence"/>
</dbReference>
<dbReference type="SUPFAM" id="SSF141072">
    <property type="entry name" value="CalX-like"/>
    <property type="match status" value="2"/>
</dbReference>
<accession>A0ABT3GNT7</accession>
<feature type="transmembrane region" description="Helical" evidence="4">
    <location>
        <begin position="20"/>
        <end position="42"/>
    </location>
</feature>
<organism evidence="6 7">
    <name type="scientific">Luteolibacter arcticus</name>
    <dbReference type="NCBI Taxonomy" id="1581411"/>
    <lineage>
        <taxon>Bacteria</taxon>
        <taxon>Pseudomonadati</taxon>
        <taxon>Verrucomicrobiota</taxon>
        <taxon>Verrucomicrobiia</taxon>
        <taxon>Verrucomicrobiales</taxon>
        <taxon>Verrucomicrobiaceae</taxon>
        <taxon>Luteolibacter</taxon>
    </lineage>
</organism>
<evidence type="ECO:0000259" key="5">
    <source>
        <dbReference type="Pfam" id="PF03160"/>
    </source>
</evidence>
<dbReference type="Pfam" id="PF03160">
    <property type="entry name" value="Calx-beta"/>
    <property type="match status" value="2"/>
</dbReference>
<feature type="domain" description="Calx-beta" evidence="5">
    <location>
        <begin position="1286"/>
        <end position="1396"/>
    </location>
</feature>
<sequence>MPPPTPQAPREIRRGLLSRILRLALFLMMPVMVGGVLCAAPANDKFTSAVTLNPTAQGVTITSNNFLGTVEEGEFCPEDMGSPARSVWYRFVSPAGGTRIELNTNGSDFDTKISLYRGTATAGVAGVGAVIGDDDGGEGFCSELVYTIPAGDLSDYFIAIDGKDGDMGNFRLNLNPVGTEEPDSPPENDRLADAFSLSFQDGYAYDSGYHPYATVETGEFANPGLPAPVRSVWYRIPSPPQGASYTVVAGKRYSLADAVISVYRGNASAGVASLTPVTGNDNWQGNVWSRASFAVSGPSGQDYFIAVSTKVATAGWVYLDVFSAPENDNLAAAQTLEQLDLTVEGRNIEATVEAGELSPAGLPAAARTVWYRLPAPATARRFRLTTSGSEFDPVVSAYRGSAVGGVGQLVPVTGDNDSGDGLESRVEFVVTGAGNVDYFIAVGGVGGASGSFNLNLVATPENDHLAAASVVDLKDGYDSFSSNNTLATWQAGESPYSGLGSATRSVWYRIPAAPGGMTIQVDAESDAFDTNLSVYRGSASATVSQLVPVTGDNDSGDGTDSRVSFMVPEGNTLDYYFAVDSADGRSGSLQCEFRRNSPWNNRLAEAILLGPGGAGMEVSGNNYSATKEPGEFVPAVLASKGPNKSVWYRIQAPPGNSYHTVDVRGYWTSDNLILSVYRGTAAGGVATLQPVAGNDDYGSIWNSRVTFSVPASNTLDYFIAVDGYQGMALNFELSLASSPSNDHLRNASRLAGYGSFQVSNALASIEGGESSHASLPSPTASVWYRIPAPAAGTPFTIGCTEDSYAPMVSVFRGPAGAGFAQLVPVAGWHQEEVSFVVPAGPAQDYYLAVDGYMGETGTATMYLAATPHQSTVNGSPAGVFPASSPTPMEMFEGGADAFDLDGCSVLFMPYQVQVGGFPETHYRYTTARMRELPEDLSKVKPLEDYSGNTDALKTLPAGFKIFGEVPAQVDPDEEVAVIRFRSSGGDLLVPEIRVLGGFELNNSISRTRVKTVPGKTTVQFDYGLGRSVESGSGGHDGICQVELFANGWIRLSYLGTTFKGGKVGLFNGYEPDDERDFSASQLVMKDVVVAENAGNAVLQARRPATAGTALELRVTAIGGSAIAGSDFSAPAEVAVIPAGSTTVSVTIPLIADAMAESEEYFTLRVAAVGQPEWVLGEARVWITDATAAQPGGVPRVSLAGNRLKITPPGGSAAGITGFRIVSIEGGTLSVPGSGTVLAPGAIITLPTGAAGLMASSPGMKVKVEAVTGTGTTLGSTTMDLDGNASGPVIGFSRQTVDVKEGEIAQLVVTATQPGATVACEVASVTTGSAAGPADYLFRRQTLQFHEGRASIAIPILADGMKEGTNGIEEFEVLLVNPSSGAVLGPASVAKVRIADATGPMRTPLTQRFVTMTPSGKSLRLALDPEEFGEEHLGKVWRFTGEPAWRASGTNAWNVRKGLHRVQFRAPAGIGVEQFEDSNPEFRQGFDVFMAPPFYVDQGMSSPLYALDVAWQDFFPEMYQWEDGDLPVSPDGFLKVTFSPAAPATGRWRLLGEDDGDWRISGATATLPEGKHLIEFKDGLSGYMAPALRPVEVLGGETASVTTAYRTRPGTAALPTVVADASLKTSTTSIPDFQAIPIQEQRGTFSVSFEFSPQADSSGDLDTLVGLSANKVTNFSQMSAVMRTHSDQNYFEGWEEALGTSPKFTAATPRLTVESGKWYFVEFLVDVAGAKYDLVVTPPDGPAVTVLSSASFRVASAGATPASELRYLVTHSEDGSHRLRNLRVEPWTPTKPSWWTREFPAQTGDFNLALTVNGLFSVEDDVGYFYADLGLSDGKIAPDVELEQIEIKLPLSGDIYLSKVELSLQVDLANHTYTISNLKGDESVSGTLPASFTRADRLHVRASYDDGEPIEAVIDMSLPPHAVAPSGNVSANYVPENWLHIPIDPQGETSRFSFECDVTTNGERVGTGDLIDSIVGLGDARVTIANGWPNVPVTLRAKLSSSGVGVWDAHTGGPGSSTFSAQGSAPVVDGRSYRLKFVVDMTTKRFRATVQPENGPPVVMTEDAPFRKAGVTEIRYLILRNVQGRLAVSNIRGPLPHPDDAPLAFTGQIESDLGFGSGVVVADHAVLTTARLVFDPAKLAFVPKVVWRLPGGGGTAVPDINEPASILLLTGYAPVLLEASAGTPAADEVDLAVLAFRPMTLPDHDNAPGQGGYSGFAVDLGTATWAGPGQTRVLTSFPMAGVAKENHGRLHRRDVSSPTFSTLSTTLRQVASGLEVPPGSEGAPLFVRQADLSYVPAAICVGAASGQPRFRAIDESVASAIYQANEFQRLLSSTQELIKGGVYYIESKLAGTLDANRGHIFSESLPREAKWEVVNGRYSNDPPLVLSGLDTASVPGGEFVVTFRRPPEGFVFNEEIEFDSENADDPDEWRKLESWVGRDDEWYLPEVYVREPAAKYTNWVATYFRDAEQEDPAVTAPNSRSTFLGVENVMAYAFGFDPGEQLTWACDPSGLKPGYPILRRGADGRNYMEFLRRKDDSLRYIVESCENLSGPWPWPWTFEAGWPHVGTSILTGDSSDPWQHVRIPLDELGPGAARGFFRVRVEFDN</sequence>
<evidence type="ECO:0000256" key="2">
    <source>
        <dbReference type="ARBA" id="ARBA00022737"/>
    </source>
</evidence>
<reference evidence="6 7" key="1">
    <citation type="submission" date="2022-10" db="EMBL/GenBank/DDBJ databases">
        <title>Luteolibacter arcticus strain CCTCC AB 2014275, whole genome shotgun sequencing project.</title>
        <authorList>
            <person name="Zhao G."/>
            <person name="Shen L."/>
        </authorList>
    </citation>
    <scope>NUCLEOTIDE SEQUENCE [LARGE SCALE GENOMIC DNA]</scope>
    <source>
        <strain evidence="6 7">CCTCC AB 2014275</strain>
    </source>
</reference>
<evidence type="ECO:0000313" key="7">
    <source>
        <dbReference type="Proteomes" id="UP001320876"/>
    </source>
</evidence>
<keyword evidence="1" id="KW-0732">Signal</keyword>
<keyword evidence="4" id="KW-0472">Membrane</keyword>
<name>A0ABT3GNT7_9BACT</name>
<keyword evidence="4" id="KW-1133">Transmembrane helix</keyword>
<keyword evidence="2" id="KW-0677">Repeat</keyword>
<keyword evidence="7" id="KW-1185">Reference proteome</keyword>
<dbReference type="Gene3D" id="2.60.40.2030">
    <property type="match status" value="2"/>
</dbReference>
<dbReference type="EMBL" id="JAPDDT010000012">
    <property type="protein sequence ID" value="MCW1925191.1"/>
    <property type="molecule type" value="Genomic_DNA"/>
</dbReference>
<evidence type="ECO:0000256" key="3">
    <source>
        <dbReference type="ARBA" id="ARBA00022837"/>
    </source>
</evidence>
<feature type="domain" description="Calx-beta" evidence="5">
    <location>
        <begin position="1079"/>
        <end position="1185"/>
    </location>
</feature>
<dbReference type="InterPro" id="IPR003644">
    <property type="entry name" value="Calx_beta"/>
</dbReference>
<keyword evidence="4" id="KW-0812">Transmembrane</keyword>
<keyword evidence="3" id="KW-0106">Calcium</keyword>
<gene>
    <name evidence="6" type="ORF">OKA05_21705</name>
</gene>
<comment type="caution">
    <text evidence="6">The sequence shown here is derived from an EMBL/GenBank/DDBJ whole genome shotgun (WGS) entry which is preliminary data.</text>
</comment>
<evidence type="ECO:0000313" key="6">
    <source>
        <dbReference type="EMBL" id="MCW1925191.1"/>
    </source>
</evidence>
<proteinExistence type="predicted"/>
<dbReference type="InterPro" id="IPR038081">
    <property type="entry name" value="CalX-like_sf"/>
</dbReference>
<evidence type="ECO:0000256" key="4">
    <source>
        <dbReference type="SAM" id="Phobius"/>
    </source>
</evidence>
<protein>
    <recommendedName>
        <fullName evidence="5">Calx-beta domain-containing protein</fullName>
    </recommendedName>
</protein>
<evidence type="ECO:0000256" key="1">
    <source>
        <dbReference type="ARBA" id="ARBA00022729"/>
    </source>
</evidence>
<dbReference type="RefSeq" id="WP_264489297.1">
    <property type="nucleotide sequence ID" value="NZ_JAPDDT010000012.1"/>
</dbReference>